<dbReference type="EMBL" id="BSOW01000017">
    <property type="protein sequence ID" value="GLR88122.1"/>
    <property type="molecule type" value="Genomic_DNA"/>
</dbReference>
<evidence type="ECO:0000313" key="1">
    <source>
        <dbReference type="EMBL" id="GLR88122.1"/>
    </source>
</evidence>
<comment type="caution">
    <text evidence="1">The sequence shown here is derived from an EMBL/GenBank/DDBJ whole genome shotgun (WGS) entry which is preliminary data.</text>
</comment>
<protein>
    <recommendedName>
        <fullName evidence="3">Transposase</fullName>
    </recommendedName>
</protein>
<evidence type="ECO:0008006" key="3">
    <source>
        <dbReference type="Google" id="ProtNLM"/>
    </source>
</evidence>
<keyword evidence="2" id="KW-1185">Reference proteome</keyword>
<evidence type="ECO:0000313" key="2">
    <source>
        <dbReference type="Proteomes" id="UP001156905"/>
    </source>
</evidence>
<dbReference type="Proteomes" id="UP001156905">
    <property type="component" value="Unassembled WGS sequence"/>
</dbReference>
<reference evidence="2" key="1">
    <citation type="journal article" date="2019" name="Int. J. Syst. Evol. Microbiol.">
        <title>The Global Catalogue of Microorganisms (GCM) 10K type strain sequencing project: providing services to taxonomists for standard genome sequencing and annotation.</title>
        <authorList>
            <consortium name="The Broad Institute Genomics Platform"/>
            <consortium name="The Broad Institute Genome Sequencing Center for Infectious Disease"/>
            <person name="Wu L."/>
            <person name="Ma J."/>
        </authorList>
    </citation>
    <scope>NUCLEOTIDE SEQUENCE [LARGE SCALE GENOMIC DNA]</scope>
    <source>
        <strain evidence="2">NBRC 102520</strain>
    </source>
</reference>
<organism evidence="1 2">
    <name type="scientific">Bradyrhizobium iriomotense</name>
    <dbReference type="NCBI Taxonomy" id="441950"/>
    <lineage>
        <taxon>Bacteria</taxon>
        <taxon>Pseudomonadati</taxon>
        <taxon>Pseudomonadota</taxon>
        <taxon>Alphaproteobacteria</taxon>
        <taxon>Hyphomicrobiales</taxon>
        <taxon>Nitrobacteraceae</taxon>
        <taxon>Bradyrhizobium</taxon>
    </lineage>
</organism>
<sequence length="125" mass="13744">MKFVVVNHEPPSREAACSTCSQPLQSGYIRHARTQRRYCDHDCYRRNELTTLVMEWAMPGLTGTRASENIATTASRAIEVLAILGAVSCWSSTIQMWALSRALTDACLGVHDLMATEGGGSEPRN</sequence>
<accession>A0ABQ6B160</accession>
<name>A0ABQ6B160_9BRAD</name>
<proteinExistence type="predicted"/>
<gene>
    <name evidence="1" type="ORF">GCM10007857_48340</name>
</gene>
<dbReference type="RefSeq" id="WP_284269302.1">
    <property type="nucleotide sequence ID" value="NZ_BSOW01000017.1"/>
</dbReference>